<evidence type="ECO:0000313" key="1">
    <source>
        <dbReference type="EMBL" id="SEJ29420.1"/>
    </source>
</evidence>
<proteinExistence type="predicted"/>
<dbReference type="EMBL" id="FNYS01000022">
    <property type="protein sequence ID" value="SEJ29420.1"/>
    <property type="molecule type" value="Genomic_DNA"/>
</dbReference>
<accession>A0A1H6XX50</accession>
<evidence type="ECO:0000313" key="2">
    <source>
        <dbReference type="Proteomes" id="UP000183077"/>
    </source>
</evidence>
<dbReference type="Proteomes" id="UP000183077">
    <property type="component" value="Unassembled WGS sequence"/>
</dbReference>
<sequence>MLDFHNMLIILIYLLCDFLDKIHTLNLLSFLLFQKQTNYLNYVKNTIQKNTILILIFLINNLKVNDTYSFPV</sequence>
<gene>
    <name evidence="1" type="ORF">SAMN04488018_12233</name>
</gene>
<dbReference type="AlphaFoldDB" id="A0A1H6XX50"/>
<reference evidence="1 2" key="1">
    <citation type="submission" date="2016-10" db="EMBL/GenBank/DDBJ databases">
        <authorList>
            <person name="de Groot N.N."/>
        </authorList>
    </citation>
    <scope>NUCLEOTIDE SEQUENCE [LARGE SCALE GENOMIC DNA]</scope>
    <source>
        <strain evidence="1 2">DSM 23048</strain>
    </source>
</reference>
<name>A0A1H6XX50_9FLAO</name>
<organism evidence="1 2">
    <name type="scientific">Myroides marinus</name>
    <dbReference type="NCBI Taxonomy" id="703342"/>
    <lineage>
        <taxon>Bacteria</taxon>
        <taxon>Pseudomonadati</taxon>
        <taxon>Bacteroidota</taxon>
        <taxon>Flavobacteriia</taxon>
        <taxon>Flavobacteriales</taxon>
        <taxon>Flavobacteriaceae</taxon>
        <taxon>Myroides</taxon>
    </lineage>
</organism>
<protein>
    <submittedName>
        <fullName evidence="1">Uncharacterized protein</fullName>
    </submittedName>
</protein>